<keyword evidence="1" id="KW-1133">Transmembrane helix</keyword>
<feature type="transmembrane region" description="Helical" evidence="1">
    <location>
        <begin position="16"/>
        <end position="34"/>
    </location>
</feature>
<keyword evidence="1" id="KW-0472">Membrane</keyword>
<gene>
    <name evidence="2" type="ORF">FAZ21_00345</name>
</gene>
<evidence type="ECO:0000256" key="1">
    <source>
        <dbReference type="SAM" id="Phobius"/>
    </source>
</evidence>
<protein>
    <recommendedName>
        <fullName evidence="4">PilN domain-containing protein</fullName>
    </recommendedName>
</protein>
<sequence length="175" mass="19712">MKALQLDFQKKPRSTPWLGLALTVLGAIAMFWVVTEQDAAKLRADEISTREDQYTLRKRKLEEAKAAEQKKEPANEKVAAILRAQQSRMLPALSVLEQTWTPDVAYTRIDVSVTDRSIKMELEGRTLDSTLSLVDALSARPAIEKVTLARQGVKLADPYRPVQAAIEVRWREAKP</sequence>
<proteinExistence type="predicted"/>
<evidence type="ECO:0008006" key="4">
    <source>
        <dbReference type="Google" id="ProtNLM"/>
    </source>
</evidence>
<evidence type="ECO:0000313" key="2">
    <source>
        <dbReference type="EMBL" id="TJZ78778.1"/>
    </source>
</evidence>
<keyword evidence="3" id="KW-1185">Reference proteome</keyword>
<dbReference type="OrthoDB" id="8589236at2"/>
<dbReference type="EMBL" id="SUMF01000001">
    <property type="protein sequence ID" value="TJZ78778.1"/>
    <property type="molecule type" value="Genomic_DNA"/>
</dbReference>
<organism evidence="2 3">
    <name type="scientific">Chitiniphilus eburneus</name>
    <dbReference type="NCBI Taxonomy" id="2571148"/>
    <lineage>
        <taxon>Bacteria</taxon>
        <taxon>Pseudomonadati</taxon>
        <taxon>Pseudomonadota</taxon>
        <taxon>Betaproteobacteria</taxon>
        <taxon>Neisseriales</taxon>
        <taxon>Chitinibacteraceae</taxon>
        <taxon>Chitiniphilus</taxon>
    </lineage>
</organism>
<accession>A0A4V5MS41</accession>
<keyword evidence="1" id="KW-0812">Transmembrane</keyword>
<reference evidence="2 3" key="1">
    <citation type="submission" date="2019-04" db="EMBL/GenBank/DDBJ databases">
        <title>Chitiniphilus eburnea sp. nov., a novel chitinolytic bacterium isolated from aquaculture sludge.</title>
        <authorList>
            <person name="Sheng M."/>
        </authorList>
    </citation>
    <scope>NUCLEOTIDE SEQUENCE [LARGE SCALE GENOMIC DNA]</scope>
    <source>
        <strain evidence="2 3">HX-2-15</strain>
    </source>
</reference>
<dbReference type="AlphaFoldDB" id="A0A4V5MS41"/>
<evidence type="ECO:0000313" key="3">
    <source>
        <dbReference type="Proteomes" id="UP000310016"/>
    </source>
</evidence>
<dbReference type="Proteomes" id="UP000310016">
    <property type="component" value="Unassembled WGS sequence"/>
</dbReference>
<dbReference type="RefSeq" id="WP_136771293.1">
    <property type="nucleotide sequence ID" value="NZ_CP156074.1"/>
</dbReference>
<name>A0A4V5MS41_9NEIS</name>
<comment type="caution">
    <text evidence="2">The sequence shown here is derived from an EMBL/GenBank/DDBJ whole genome shotgun (WGS) entry which is preliminary data.</text>
</comment>